<comment type="caution">
    <text evidence="2">The sequence shown here is derived from an EMBL/GenBank/DDBJ whole genome shotgun (WGS) entry which is preliminary data.</text>
</comment>
<gene>
    <name evidence="2" type="ORF">FALBO_13489</name>
</gene>
<dbReference type="SUPFAM" id="SSF56112">
    <property type="entry name" value="Protein kinase-like (PK-like)"/>
    <property type="match status" value="1"/>
</dbReference>
<organism evidence="2 3">
    <name type="scientific">Fusarium albosuccineum</name>
    <dbReference type="NCBI Taxonomy" id="1237068"/>
    <lineage>
        <taxon>Eukaryota</taxon>
        <taxon>Fungi</taxon>
        <taxon>Dikarya</taxon>
        <taxon>Ascomycota</taxon>
        <taxon>Pezizomycotina</taxon>
        <taxon>Sordariomycetes</taxon>
        <taxon>Hypocreomycetidae</taxon>
        <taxon>Hypocreales</taxon>
        <taxon>Nectriaceae</taxon>
        <taxon>Fusarium</taxon>
        <taxon>Fusarium decemcellulare species complex</taxon>
    </lineage>
</organism>
<dbReference type="InterPro" id="IPR051678">
    <property type="entry name" value="AGP_Transferase"/>
</dbReference>
<dbReference type="Pfam" id="PF01636">
    <property type="entry name" value="APH"/>
    <property type="match status" value="1"/>
</dbReference>
<keyword evidence="2" id="KW-0808">Transferase</keyword>
<dbReference type="AlphaFoldDB" id="A0A8H4L260"/>
<proteinExistence type="predicted"/>
<evidence type="ECO:0000313" key="2">
    <source>
        <dbReference type="EMBL" id="KAF4459748.1"/>
    </source>
</evidence>
<feature type="domain" description="Aminoglycoside phosphotransferase" evidence="1">
    <location>
        <begin position="80"/>
        <end position="275"/>
    </location>
</feature>
<dbReference type="GO" id="GO:0016740">
    <property type="term" value="F:transferase activity"/>
    <property type="evidence" value="ECO:0007669"/>
    <property type="project" value="UniProtKB-KW"/>
</dbReference>
<reference evidence="2 3" key="1">
    <citation type="submission" date="2020-01" db="EMBL/GenBank/DDBJ databases">
        <title>Identification and distribution of gene clusters putatively required for synthesis of sphingolipid metabolism inhibitors in phylogenetically diverse species of the filamentous fungus Fusarium.</title>
        <authorList>
            <person name="Kim H.-S."/>
            <person name="Busman M."/>
            <person name="Brown D.W."/>
            <person name="Divon H."/>
            <person name="Uhlig S."/>
            <person name="Proctor R.H."/>
        </authorList>
    </citation>
    <scope>NUCLEOTIDE SEQUENCE [LARGE SCALE GENOMIC DNA]</scope>
    <source>
        <strain evidence="2 3">NRRL 20459</strain>
    </source>
</reference>
<dbReference type="OrthoDB" id="5404599at2759"/>
<keyword evidence="3" id="KW-1185">Reference proteome</keyword>
<name>A0A8H4L260_9HYPO</name>
<accession>A0A8H4L260</accession>
<evidence type="ECO:0000259" key="1">
    <source>
        <dbReference type="Pfam" id="PF01636"/>
    </source>
</evidence>
<sequence>MKPQPGTVLFDTIPSGTTVTFQHSSFFTRNGPDAILPSPRQVLAKSAAEDPHHNRITHRPVIFESLRLFVRFGKEPQVTIAEGQCLWALRQYLPGVPVPEIYGWVEEDDQMFIYMELVEGTTLERRWDSLCRNERINVCEQLRSMIDEVRQLQQDPKNQFLGHINRGPYNDFIFTNGGSMPPAGPFLSVREFHDWLSAMIKRGIGVHWPGYAEEDIPDPYRQLLPDNSTVVFTHADLHRSNIMVTEDSSSCRIVALIDWRQSGWYPDYWEFCKAEITPEGRSEWVTEYIPRFLEEPDDATLEGFESYTRAYGC</sequence>
<protein>
    <submittedName>
        <fullName evidence="2">Phosphotransferase family</fullName>
    </submittedName>
</protein>
<evidence type="ECO:0000313" key="3">
    <source>
        <dbReference type="Proteomes" id="UP000554235"/>
    </source>
</evidence>
<dbReference type="InterPro" id="IPR002575">
    <property type="entry name" value="Aminoglycoside_PTrfase"/>
</dbReference>
<dbReference type="PANTHER" id="PTHR21310:SF54">
    <property type="entry name" value="AMINOGLYCOSIDE PHOSPHOTRANSFERASE DOMAIN-CONTAINING PROTEIN"/>
    <property type="match status" value="1"/>
</dbReference>
<dbReference type="Proteomes" id="UP000554235">
    <property type="component" value="Unassembled WGS sequence"/>
</dbReference>
<dbReference type="Gene3D" id="3.90.1200.10">
    <property type="match status" value="1"/>
</dbReference>
<dbReference type="PANTHER" id="PTHR21310">
    <property type="entry name" value="AMINOGLYCOSIDE PHOSPHOTRANSFERASE-RELATED-RELATED"/>
    <property type="match status" value="1"/>
</dbReference>
<dbReference type="InterPro" id="IPR011009">
    <property type="entry name" value="Kinase-like_dom_sf"/>
</dbReference>
<dbReference type="CDD" id="cd05120">
    <property type="entry name" value="APH_ChoK_like"/>
    <property type="match status" value="1"/>
</dbReference>
<dbReference type="EMBL" id="JAADYS010002099">
    <property type="protein sequence ID" value="KAF4459748.1"/>
    <property type="molecule type" value="Genomic_DNA"/>
</dbReference>